<feature type="region of interest" description="Disordered" evidence="1">
    <location>
        <begin position="351"/>
        <end position="463"/>
    </location>
</feature>
<evidence type="ECO:0000313" key="2">
    <source>
        <dbReference type="EMBL" id="TNY18403.1"/>
    </source>
</evidence>
<feature type="compositionally biased region" description="Basic and acidic residues" evidence="1">
    <location>
        <begin position="388"/>
        <end position="408"/>
    </location>
</feature>
<protein>
    <submittedName>
        <fullName evidence="2">Uncharacterized protein</fullName>
    </submittedName>
</protein>
<feature type="compositionally biased region" description="Low complexity" evidence="1">
    <location>
        <begin position="323"/>
        <end position="339"/>
    </location>
</feature>
<feature type="region of interest" description="Disordered" evidence="1">
    <location>
        <begin position="25"/>
        <end position="50"/>
    </location>
</feature>
<gene>
    <name evidence="2" type="ORF">DMC30DRAFT_409574</name>
</gene>
<feature type="region of interest" description="Disordered" evidence="1">
    <location>
        <begin position="240"/>
        <end position="275"/>
    </location>
</feature>
<sequence>MAVVEARLMTSNRFSPLPIEVGGGDNMPLPPARSYTAAATSPGAQQAPRRHAPALDALLPGSIMPLPAYHWPKCETCLVSSIQLPQGSSTSRMRSGNILVQTGSADKAALCCTASLAGLEVATPVGCHGLVLHYVVRIEDALEDVVRALEKRAPEGREVVRGRPRWLGAGRCDHGSVLVLLWDTALVGTLCSGSGDLLSTSLGRLKCERAREGRVRGMTRPLPSELAAAAAAVGPSAVGAAGARAAQQHSDKHRAQQGGTRGEEAGLAEDKGPAPPRLALAARKTRQVGPSSQLASRTGWFCQEEMAEQVSHNFMYSSSDTTSPNAHASEAANAPADPSPATAFLEELLSSPTEAGTPPRSSSTSARAPSLSTSWRSGTSDAGDAGDAVDKVDEGANKPWADEYERTFLGDGLLPSGSPAQSDVEDESIDMEGEGGEGEGELRASKTEDEEEEPPLGLATPPNWVLLPAPLGGVARSVALVRKKWAALTYAQVAVASHDVVALDLCAGGQS</sequence>
<organism evidence="2 3">
    <name type="scientific">Rhodotorula diobovata</name>
    <dbReference type="NCBI Taxonomy" id="5288"/>
    <lineage>
        <taxon>Eukaryota</taxon>
        <taxon>Fungi</taxon>
        <taxon>Dikarya</taxon>
        <taxon>Basidiomycota</taxon>
        <taxon>Pucciniomycotina</taxon>
        <taxon>Microbotryomycetes</taxon>
        <taxon>Sporidiobolales</taxon>
        <taxon>Sporidiobolaceae</taxon>
        <taxon>Rhodotorula</taxon>
    </lineage>
</organism>
<evidence type="ECO:0000313" key="3">
    <source>
        <dbReference type="Proteomes" id="UP000311382"/>
    </source>
</evidence>
<dbReference type="AlphaFoldDB" id="A0A5C5FNJ0"/>
<name>A0A5C5FNJ0_9BASI</name>
<comment type="caution">
    <text evidence="2">The sequence shown here is derived from an EMBL/GenBank/DDBJ whole genome shotgun (WGS) entry which is preliminary data.</text>
</comment>
<reference evidence="2 3" key="1">
    <citation type="submission" date="2019-03" db="EMBL/GenBank/DDBJ databases">
        <title>Rhodosporidium diobovatum UCD-FST 08-225 genome sequencing, assembly, and annotation.</title>
        <authorList>
            <person name="Fakankun I.U."/>
            <person name="Fristensky B."/>
            <person name="Levin D.B."/>
        </authorList>
    </citation>
    <scope>NUCLEOTIDE SEQUENCE [LARGE SCALE GENOMIC DNA]</scope>
    <source>
        <strain evidence="2 3">UCD-FST 08-225</strain>
    </source>
</reference>
<keyword evidence="3" id="KW-1185">Reference proteome</keyword>
<feature type="compositionally biased region" description="Basic and acidic residues" evidence="1">
    <location>
        <begin position="261"/>
        <end position="272"/>
    </location>
</feature>
<feature type="compositionally biased region" description="Low complexity" evidence="1">
    <location>
        <begin position="357"/>
        <end position="374"/>
    </location>
</feature>
<feature type="non-terminal residue" evidence="2">
    <location>
        <position position="511"/>
    </location>
</feature>
<evidence type="ECO:0000256" key="1">
    <source>
        <dbReference type="SAM" id="MobiDB-lite"/>
    </source>
</evidence>
<feature type="compositionally biased region" description="Acidic residues" evidence="1">
    <location>
        <begin position="423"/>
        <end position="439"/>
    </location>
</feature>
<proteinExistence type="predicted"/>
<feature type="region of interest" description="Disordered" evidence="1">
    <location>
        <begin position="316"/>
        <end position="339"/>
    </location>
</feature>
<dbReference type="Proteomes" id="UP000311382">
    <property type="component" value="Unassembled WGS sequence"/>
</dbReference>
<dbReference type="EMBL" id="SOZI01000140">
    <property type="protein sequence ID" value="TNY18403.1"/>
    <property type="molecule type" value="Genomic_DNA"/>
</dbReference>
<accession>A0A5C5FNJ0</accession>